<evidence type="ECO:0000259" key="11">
    <source>
        <dbReference type="PROSITE" id="PS50109"/>
    </source>
</evidence>
<keyword evidence="6 10" id="KW-0812">Transmembrane</keyword>
<dbReference type="eggNOG" id="COG0642">
    <property type="taxonomic scope" value="Bacteria"/>
</dbReference>
<dbReference type="InterPro" id="IPR036890">
    <property type="entry name" value="HATPase_C_sf"/>
</dbReference>
<dbReference type="GO" id="GO:0000155">
    <property type="term" value="F:phosphorelay sensor kinase activity"/>
    <property type="evidence" value="ECO:0007669"/>
    <property type="project" value="InterPro"/>
</dbReference>
<evidence type="ECO:0000256" key="9">
    <source>
        <dbReference type="ARBA" id="ARBA00023136"/>
    </source>
</evidence>
<dbReference type="SUPFAM" id="SSF47384">
    <property type="entry name" value="Homodimeric domain of signal transducing histidine kinase"/>
    <property type="match status" value="1"/>
</dbReference>
<dbReference type="PANTHER" id="PTHR45436">
    <property type="entry name" value="SENSOR HISTIDINE KINASE YKOH"/>
    <property type="match status" value="1"/>
</dbReference>
<keyword evidence="13" id="KW-1185">Reference proteome</keyword>
<dbReference type="Proteomes" id="UP000010164">
    <property type="component" value="Unassembled WGS sequence"/>
</dbReference>
<dbReference type="PATRIC" id="fig|1177179.3.peg.335"/>
<dbReference type="SMART" id="SM00388">
    <property type="entry name" value="HisKA"/>
    <property type="match status" value="1"/>
</dbReference>
<feature type="transmembrane region" description="Helical" evidence="10">
    <location>
        <begin position="12"/>
        <end position="33"/>
    </location>
</feature>
<keyword evidence="8 10" id="KW-1133">Transmembrane helix</keyword>
<dbReference type="InterPro" id="IPR004358">
    <property type="entry name" value="Sig_transdc_His_kin-like_C"/>
</dbReference>
<dbReference type="InterPro" id="IPR036097">
    <property type="entry name" value="HisK_dim/P_sf"/>
</dbReference>
<keyword evidence="7" id="KW-0418">Kinase</keyword>
<evidence type="ECO:0000256" key="5">
    <source>
        <dbReference type="ARBA" id="ARBA00022679"/>
    </source>
</evidence>
<dbReference type="Pfam" id="PF02518">
    <property type="entry name" value="HATPase_c"/>
    <property type="match status" value="1"/>
</dbReference>
<evidence type="ECO:0000313" key="12">
    <source>
        <dbReference type="EMBL" id="EKF75549.1"/>
    </source>
</evidence>
<comment type="caution">
    <text evidence="12">The sequence shown here is derived from an EMBL/GenBank/DDBJ whole genome shotgun (WGS) entry which is preliminary data.</text>
</comment>
<organism evidence="12 13">
    <name type="scientific">Alcanivorax hongdengensis A-11-3</name>
    <dbReference type="NCBI Taxonomy" id="1177179"/>
    <lineage>
        <taxon>Bacteria</taxon>
        <taxon>Pseudomonadati</taxon>
        <taxon>Pseudomonadota</taxon>
        <taxon>Gammaproteobacteria</taxon>
        <taxon>Oceanospirillales</taxon>
        <taxon>Alcanivoracaceae</taxon>
        <taxon>Alcanivorax</taxon>
    </lineage>
</organism>
<gene>
    <name evidence="12" type="ORF">A11A3_01712</name>
</gene>
<dbReference type="InterPro" id="IPR005467">
    <property type="entry name" value="His_kinase_dom"/>
</dbReference>
<dbReference type="Gene3D" id="1.10.287.130">
    <property type="match status" value="1"/>
</dbReference>
<evidence type="ECO:0000256" key="4">
    <source>
        <dbReference type="ARBA" id="ARBA00022553"/>
    </source>
</evidence>
<dbReference type="EC" id="2.7.13.3" evidence="3"/>
<dbReference type="AlphaFoldDB" id="L0WFR5"/>
<proteinExistence type="predicted"/>
<evidence type="ECO:0000256" key="7">
    <source>
        <dbReference type="ARBA" id="ARBA00022777"/>
    </source>
</evidence>
<feature type="domain" description="Histidine kinase" evidence="11">
    <location>
        <begin position="222"/>
        <end position="421"/>
    </location>
</feature>
<reference evidence="12 13" key="1">
    <citation type="journal article" date="2012" name="J. Bacteriol.">
        <title>Genome Sequence of the Alkane-Degrading Bacterium Alcanivorax hongdengensis Type Strain A-11-3.</title>
        <authorList>
            <person name="Lai Q."/>
            <person name="Shao Z."/>
        </authorList>
    </citation>
    <scope>NUCLEOTIDE SEQUENCE [LARGE SCALE GENOMIC DNA]</scope>
    <source>
        <strain evidence="12 13">A-11-3</strain>
    </source>
</reference>
<dbReference type="InterPro" id="IPR050428">
    <property type="entry name" value="TCS_sensor_his_kinase"/>
</dbReference>
<dbReference type="PANTHER" id="PTHR45436:SF16">
    <property type="entry name" value="HISTIDINE KINASE"/>
    <property type="match status" value="1"/>
</dbReference>
<evidence type="ECO:0000256" key="3">
    <source>
        <dbReference type="ARBA" id="ARBA00012438"/>
    </source>
</evidence>
<sequence length="421" mass="47450">MKRGGVQYRLTRVYLLQLLLISLATVLGVWATANIIEHVLVKEALIKEAEHYWKLQSENPQQPRPNTRHLLGLLQSDQVHDDVPDTLQAMPDGYQRVKLNGQNPIVYIEHNGSKRLYLIFDEQRVTVLAFLFGILPLTGVLLVIYITSFMGWRKSRQLVSPLVQLADTLRDTSVDGPRQARPDLSHIDAEADSEVAVLVSALEAYADRLVNFVERERQFTRDASHELRTPLAVFRANLELLAGQVGDRPQISRMSDTVDDMEAVLETLLTLARTEQRDQQEEPVIVNDMAVNLMERLKPLADRKQIRIQVRQTALVTVKAPEAVLSIVLTNLLRNAINYSGSGEVAIVLAESAVHVRDTGSGMEADELERLLKPFERGNSKEGGHGLGLAIVQRLCERYHWQLDVASERGKGTDVRVRFIR</sequence>
<accession>L0WFR5</accession>
<dbReference type="RefSeq" id="WP_008927533.1">
    <property type="nucleotide sequence ID" value="NZ_AMRJ01000002.1"/>
</dbReference>
<dbReference type="PRINTS" id="PR00344">
    <property type="entry name" value="BCTRLSENSOR"/>
</dbReference>
<keyword evidence="9 10" id="KW-0472">Membrane</keyword>
<comment type="catalytic activity">
    <reaction evidence="1">
        <text>ATP + protein L-histidine = ADP + protein N-phospho-L-histidine.</text>
        <dbReference type="EC" id="2.7.13.3"/>
    </reaction>
</comment>
<dbReference type="Gene3D" id="3.30.565.10">
    <property type="entry name" value="Histidine kinase-like ATPase, C-terminal domain"/>
    <property type="match status" value="1"/>
</dbReference>
<dbReference type="EMBL" id="AMRJ01000002">
    <property type="protein sequence ID" value="EKF75549.1"/>
    <property type="molecule type" value="Genomic_DNA"/>
</dbReference>
<dbReference type="STRING" id="1177179.A11A3_01712"/>
<dbReference type="OrthoDB" id="9121563at2"/>
<evidence type="ECO:0000313" key="13">
    <source>
        <dbReference type="Proteomes" id="UP000010164"/>
    </source>
</evidence>
<dbReference type="InterPro" id="IPR003594">
    <property type="entry name" value="HATPase_dom"/>
</dbReference>
<protein>
    <recommendedName>
        <fullName evidence="3">histidine kinase</fullName>
        <ecNumber evidence="3">2.7.13.3</ecNumber>
    </recommendedName>
</protein>
<keyword evidence="5" id="KW-0808">Transferase</keyword>
<evidence type="ECO:0000256" key="2">
    <source>
        <dbReference type="ARBA" id="ARBA00004370"/>
    </source>
</evidence>
<dbReference type="GO" id="GO:0005886">
    <property type="term" value="C:plasma membrane"/>
    <property type="evidence" value="ECO:0007669"/>
    <property type="project" value="TreeGrafter"/>
</dbReference>
<dbReference type="InterPro" id="IPR003661">
    <property type="entry name" value="HisK_dim/P_dom"/>
</dbReference>
<dbReference type="SUPFAM" id="SSF55874">
    <property type="entry name" value="ATPase domain of HSP90 chaperone/DNA topoisomerase II/histidine kinase"/>
    <property type="match status" value="1"/>
</dbReference>
<dbReference type="SMART" id="SM00387">
    <property type="entry name" value="HATPase_c"/>
    <property type="match status" value="1"/>
</dbReference>
<evidence type="ECO:0000256" key="6">
    <source>
        <dbReference type="ARBA" id="ARBA00022692"/>
    </source>
</evidence>
<feature type="transmembrane region" description="Helical" evidence="10">
    <location>
        <begin position="125"/>
        <end position="146"/>
    </location>
</feature>
<keyword evidence="4" id="KW-0597">Phosphoprotein</keyword>
<dbReference type="PROSITE" id="PS50109">
    <property type="entry name" value="HIS_KIN"/>
    <property type="match status" value="1"/>
</dbReference>
<evidence type="ECO:0000256" key="1">
    <source>
        <dbReference type="ARBA" id="ARBA00000085"/>
    </source>
</evidence>
<evidence type="ECO:0000256" key="8">
    <source>
        <dbReference type="ARBA" id="ARBA00022989"/>
    </source>
</evidence>
<comment type="subcellular location">
    <subcellularLocation>
        <location evidence="2">Membrane</location>
    </subcellularLocation>
</comment>
<evidence type="ECO:0000256" key="10">
    <source>
        <dbReference type="SAM" id="Phobius"/>
    </source>
</evidence>
<name>L0WFR5_9GAMM</name>
<dbReference type="CDD" id="cd00082">
    <property type="entry name" value="HisKA"/>
    <property type="match status" value="1"/>
</dbReference>
<dbReference type="Pfam" id="PF00512">
    <property type="entry name" value="HisKA"/>
    <property type="match status" value="1"/>
</dbReference>